<organism evidence="3 4">
    <name type="scientific">Catonella massiliensis</name>
    <dbReference type="NCBI Taxonomy" id="2799636"/>
    <lineage>
        <taxon>Bacteria</taxon>
        <taxon>Bacillati</taxon>
        <taxon>Bacillota</taxon>
        <taxon>Clostridia</taxon>
        <taxon>Lachnospirales</taxon>
        <taxon>Lachnospiraceae</taxon>
        <taxon>Catonella</taxon>
    </lineage>
</organism>
<dbReference type="InterPro" id="IPR050237">
    <property type="entry name" value="ATP-dep_AMP-bd_enzyme"/>
</dbReference>
<reference evidence="3 4" key="1">
    <citation type="submission" date="2021-01" db="EMBL/GenBank/DDBJ databases">
        <title>Isolation and description of Catonella massiliensis sp. nov., a novel Catonella species, isolated from a stable periodontitis subject.</title>
        <authorList>
            <person name="Antezack A."/>
            <person name="Boxberger M."/>
            <person name="La Scola B."/>
            <person name="Monnet-Corti V."/>
        </authorList>
    </citation>
    <scope>NUCLEOTIDE SEQUENCE [LARGE SCALE GENOMIC DNA]</scope>
    <source>
        <strain evidence="3 4">Marseille-Q4567</strain>
    </source>
</reference>
<evidence type="ECO:0000313" key="4">
    <source>
        <dbReference type="Proteomes" id="UP000604730"/>
    </source>
</evidence>
<dbReference type="PANTHER" id="PTHR43767:SF1">
    <property type="entry name" value="NONRIBOSOMAL PEPTIDE SYNTHASE PES1 (EUROFUNG)-RELATED"/>
    <property type="match status" value="1"/>
</dbReference>
<gene>
    <name evidence="3" type="ORF">JJN12_10290</name>
</gene>
<dbReference type="SUPFAM" id="SSF56801">
    <property type="entry name" value="Acetyl-CoA synthetase-like"/>
    <property type="match status" value="1"/>
</dbReference>
<dbReference type="InterPro" id="IPR042099">
    <property type="entry name" value="ANL_N_sf"/>
</dbReference>
<dbReference type="Pfam" id="PF00501">
    <property type="entry name" value="AMP-binding"/>
    <property type="match status" value="1"/>
</dbReference>
<proteinExistence type="predicted"/>
<dbReference type="GO" id="GO:0016874">
    <property type="term" value="F:ligase activity"/>
    <property type="evidence" value="ECO:0007669"/>
    <property type="project" value="UniProtKB-KW"/>
</dbReference>
<evidence type="ECO:0000313" key="3">
    <source>
        <dbReference type="EMBL" id="MBK5898160.1"/>
    </source>
</evidence>
<evidence type="ECO:0000256" key="1">
    <source>
        <dbReference type="SAM" id="Phobius"/>
    </source>
</evidence>
<dbReference type="EMBL" id="JAEPRJ010000001">
    <property type="protein sequence ID" value="MBK5898160.1"/>
    <property type="molecule type" value="Genomic_DNA"/>
</dbReference>
<comment type="caution">
    <text evidence="3">The sequence shown here is derived from an EMBL/GenBank/DDBJ whole genome shotgun (WGS) entry which is preliminary data.</text>
</comment>
<keyword evidence="1" id="KW-0812">Transmembrane</keyword>
<feature type="transmembrane region" description="Helical" evidence="1">
    <location>
        <begin position="69"/>
        <end position="90"/>
    </location>
</feature>
<name>A0ABS1J1X2_9FIRM</name>
<keyword evidence="3" id="KW-0436">Ligase</keyword>
<dbReference type="Gene3D" id="3.40.50.12780">
    <property type="entry name" value="N-terminal domain of ligase-like"/>
    <property type="match status" value="1"/>
</dbReference>
<feature type="domain" description="AMP-dependent synthetase/ligase" evidence="2">
    <location>
        <begin position="8"/>
        <end position="311"/>
    </location>
</feature>
<keyword evidence="1" id="KW-0472">Membrane</keyword>
<evidence type="ECO:0000259" key="2">
    <source>
        <dbReference type="Pfam" id="PF00501"/>
    </source>
</evidence>
<accession>A0ABS1J1X2</accession>
<protein>
    <submittedName>
        <fullName evidence="3">Acyl--CoA ligase</fullName>
    </submittedName>
</protein>
<keyword evidence="1" id="KW-1133">Transmembrane helix</keyword>
<dbReference type="InterPro" id="IPR000873">
    <property type="entry name" value="AMP-dep_synth/lig_dom"/>
</dbReference>
<sequence length="490" mass="56419">MSRIVDCFDDACKKYGERTAFIDIKGREMKKISFNKLSADVDRACASLMAKGMKKGERVVLFVAPSYELLVFMLASLRLGISLMIIDIWAGKRLIRRTLEEYRADYIAVSGRTKLVRLVFGELRRIKDVILIEKIIAENGYEKGNKMQERPSFTEVEGDEVAVLTMTTGSMGRPKIILRSHDDLYRQLDLVRRNINARSEETVAFNTSFMYHFVNILNGYSGIIMPTKKPKILRLFNRDNRLQKLSAQVVITTPDFCMETEIFFQEVEEVYIGGAVLNLYEAELIRNKFQNAKITYIYGATECNLICKTDLDEYINNLKKGQTVLGEAVSGVCIKTDENNEIMVHSDVVLTAYLNPENKRGVVDENGLYWHKTGDLGRIVDGKLFYLGRKDVFVRGKKGDIFSNNLEQETIRRFSGIRKAAVFYHEGKNFLFVEGSCEEEALRYLVKEWDIGEDTVITFLSKIPCDAKHHSKINYNKLKRMVEKRYYRNK</sequence>
<dbReference type="RefSeq" id="WP_208429595.1">
    <property type="nucleotide sequence ID" value="NZ_JAEPRJ010000001.1"/>
</dbReference>
<dbReference type="PANTHER" id="PTHR43767">
    <property type="entry name" value="LONG-CHAIN-FATTY-ACID--COA LIGASE"/>
    <property type="match status" value="1"/>
</dbReference>
<keyword evidence="4" id="KW-1185">Reference proteome</keyword>
<dbReference type="Proteomes" id="UP000604730">
    <property type="component" value="Unassembled WGS sequence"/>
</dbReference>